<gene>
    <name evidence="1" type="ordered locus">Cyan7822_3224</name>
</gene>
<dbReference type="STRING" id="497965.Cyan7822_3224"/>
<dbReference type="HOGENOM" id="CLU_173065_3_0_3"/>
<dbReference type="OrthoDB" id="532567at2"/>
<accession>E0UBW1</accession>
<evidence type="ECO:0000313" key="1">
    <source>
        <dbReference type="EMBL" id="ADN15176.1"/>
    </source>
</evidence>
<sequence>MSNNFKNELEDELSEEYDFSQIKGGVRGKYYKRFQEGTNLVLLDPDVAEAFPTDEAVNEALRMLIRLAKSQVNQGNSNII</sequence>
<reference evidence="2" key="1">
    <citation type="journal article" date="2011" name="MBio">
        <title>Novel metabolic attributes of the genus Cyanothece, comprising a group of unicellular nitrogen-fixing Cyanobacteria.</title>
        <authorList>
            <person name="Bandyopadhyay A."/>
            <person name="Elvitigala T."/>
            <person name="Welsh E."/>
            <person name="Stockel J."/>
            <person name="Liberton M."/>
            <person name="Min H."/>
            <person name="Sherman L.A."/>
            <person name="Pakrasi H.B."/>
        </authorList>
    </citation>
    <scope>NUCLEOTIDE SEQUENCE [LARGE SCALE GENOMIC DNA]</scope>
    <source>
        <strain evidence="2">PCC 7822</strain>
    </source>
</reference>
<keyword evidence="2" id="KW-1185">Reference proteome</keyword>
<organism evidence="1 2">
    <name type="scientific">Gloeothece verrucosa (strain PCC 7822)</name>
    <name type="common">Cyanothece sp. (strain PCC 7822)</name>
    <dbReference type="NCBI Taxonomy" id="497965"/>
    <lineage>
        <taxon>Bacteria</taxon>
        <taxon>Bacillati</taxon>
        <taxon>Cyanobacteriota</taxon>
        <taxon>Cyanophyceae</taxon>
        <taxon>Oscillatoriophycideae</taxon>
        <taxon>Chroococcales</taxon>
        <taxon>Aphanothecaceae</taxon>
        <taxon>Gloeothece</taxon>
        <taxon>Gloeothece verrucosa</taxon>
    </lineage>
</organism>
<dbReference type="eggNOG" id="ENOG50335GA">
    <property type="taxonomic scope" value="Bacteria"/>
</dbReference>
<dbReference type="EMBL" id="CP002198">
    <property type="protein sequence ID" value="ADN15176.1"/>
    <property type="molecule type" value="Genomic_DNA"/>
</dbReference>
<dbReference type="KEGG" id="cyj:Cyan7822_3224"/>
<protein>
    <submittedName>
        <fullName evidence="1">Uncharacterized protein</fullName>
    </submittedName>
</protein>
<proteinExistence type="predicted"/>
<name>E0UBW1_GLOV7</name>
<dbReference type="AlphaFoldDB" id="E0UBW1"/>
<evidence type="ECO:0000313" key="2">
    <source>
        <dbReference type="Proteomes" id="UP000008206"/>
    </source>
</evidence>
<dbReference type="Proteomes" id="UP000008206">
    <property type="component" value="Chromosome"/>
</dbReference>